<comment type="catalytic activity">
    <reaction evidence="1 5 6">
        <text>[protein]-peptidylproline (omega=180) = [protein]-peptidylproline (omega=0)</text>
        <dbReference type="Rhea" id="RHEA:16237"/>
        <dbReference type="Rhea" id="RHEA-COMP:10747"/>
        <dbReference type="Rhea" id="RHEA-COMP:10748"/>
        <dbReference type="ChEBI" id="CHEBI:83833"/>
        <dbReference type="ChEBI" id="CHEBI:83834"/>
        <dbReference type="EC" id="5.2.1.8"/>
    </reaction>
</comment>
<feature type="chain" id="PRO_5025652355" description="Peptidyl-prolyl cis-trans isomerase" evidence="7">
    <location>
        <begin position="35"/>
        <end position="184"/>
    </location>
</feature>
<evidence type="ECO:0000259" key="8">
    <source>
        <dbReference type="PROSITE" id="PS50059"/>
    </source>
</evidence>
<keyword evidence="4 5" id="KW-0413">Isomerase</keyword>
<dbReference type="RefSeq" id="WP_163912250.1">
    <property type="nucleotide sequence ID" value="NZ_JAAGWD010000001.1"/>
</dbReference>
<proteinExistence type="inferred from homology"/>
<dbReference type="PANTHER" id="PTHR43811">
    <property type="entry name" value="FKBP-TYPE PEPTIDYL-PROLYL CIS-TRANS ISOMERASE FKPA"/>
    <property type="match status" value="1"/>
</dbReference>
<protein>
    <recommendedName>
        <fullName evidence="6">Peptidyl-prolyl cis-trans isomerase</fullName>
        <ecNumber evidence="6">5.2.1.8</ecNumber>
    </recommendedName>
</protein>
<dbReference type="InterPro" id="IPR001179">
    <property type="entry name" value="PPIase_FKBP_dom"/>
</dbReference>
<comment type="similarity">
    <text evidence="2 6">Belongs to the FKBP-type PPIase family.</text>
</comment>
<dbReference type="Gene3D" id="3.10.50.40">
    <property type="match status" value="1"/>
</dbReference>
<evidence type="ECO:0000256" key="1">
    <source>
        <dbReference type="ARBA" id="ARBA00000971"/>
    </source>
</evidence>
<evidence type="ECO:0000256" key="3">
    <source>
        <dbReference type="ARBA" id="ARBA00023110"/>
    </source>
</evidence>
<evidence type="ECO:0000256" key="6">
    <source>
        <dbReference type="RuleBase" id="RU003915"/>
    </source>
</evidence>
<gene>
    <name evidence="9" type="ORF">GXP69_03105</name>
</gene>
<dbReference type="Proteomes" id="UP000474777">
    <property type="component" value="Unassembled WGS sequence"/>
</dbReference>
<keyword evidence="3 5" id="KW-0697">Rotamase</keyword>
<reference evidence="9 10" key="1">
    <citation type="submission" date="2020-02" db="EMBL/GenBank/DDBJ databases">
        <authorList>
            <person name="Kim M.K."/>
        </authorList>
    </citation>
    <scope>NUCLEOTIDE SEQUENCE [LARGE SCALE GENOMIC DNA]</scope>
    <source>
        <strain evidence="9 10">BT327</strain>
    </source>
</reference>
<dbReference type="SUPFAM" id="SSF54534">
    <property type="entry name" value="FKBP-like"/>
    <property type="match status" value="1"/>
</dbReference>
<dbReference type="InterPro" id="IPR046357">
    <property type="entry name" value="PPIase_dom_sf"/>
</dbReference>
<dbReference type="AlphaFoldDB" id="A0A6B3LL31"/>
<evidence type="ECO:0000256" key="4">
    <source>
        <dbReference type="ARBA" id="ARBA00023235"/>
    </source>
</evidence>
<accession>A0A6B3LL31</accession>
<evidence type="ECO:0000256" key="7">
    <source>
        <dbReference type="SAM" id="SignalP"/>
    </source>
</evidence>
<feature type="domain" description="PPIase FKBP-type" evidence="8">
    <location>
        <begin position="93"/>
        <end position="180"/>
    </location>
</feature>
<keyword evidence="10" id="KW-1185">Reference proteome</keyword>
<dbReference type="GO" id="GO:0003755">
    <property type="term" value="F:peptidyl-prolyl cis-trans isomerase activity"/>
    <property type="evidence" value="ECO:0007669"/>
    <property type="project" value="UniProtKB-UniRule"/>
</dbReference>
<dbReference type="PROSITE" id="PS50059">
    <property type="entry name" value="FKBP_PPIASE"/>
    <property type="match status" value="1"/>
</dbReference>
<evidence type="ECO:0000313" key="9">
    <source>
        <dbReference type="EMBL" id="NEM96673.1"/>
    </source>
</evidence>
<sequence>MSTLHTLTRRFFKSNGLLQSLLLVFAVVSLASCAADKNDPFYFDVEAQKVRDEAAIRKYFRDNNIDTLAVQRSESGLYFLNVIEGEGAKIEAGDSVSVHYVGKYLSNIIFDSSYSRAKLLNFVVEKNAVIDGMVEGIQKMNVGGEAILFIPSHLAYGPFGGGSVPGNTVLIFNLEAISKKPGKK</sequence>
<evidence type="ECO:0000256" key="5">
    <source>
        <dbReference type="PROSITE-ProRule" id="PRU00277"/>
    </source>
</evidence>
<organism evidence="9 10">
    <name type="scientific">Pontibacter burrus</name>
    <dbReference type="NCBI Taxonomy" id="2704466"/>
    <lineage>
        <taxon>Bacteria</taxon>
        <taxon>Pseudomonadati</taxon>
        <taxon>Bacteroidota</taxon>
        <taxon>Cytophagia</taxon>
        <taxon>Cytophagales</taxon>
        <taxon>Hymenobacteraceae</taxon>
        <taxon>Pontibacter</taxon>
    </lineage>
</organism>
<dbReference type="EMBL" id="JAAGWD010000001">
    <property type="protein sequence ID" value="NEM96673.1"/>
    <property type="molecule type" value="Genomic_DNA"/>
</dbReference>
<dbReference type="Pfam" id="PF00254">
    <property type="entry name" value="FKBP_C"/>
    <property type="match status" value="1"/>
</dbReference>
<dbReference type="PANTHER" id="PTHR43811:SF19">
    <property type="entry name" value="39 KDA FK506-BINDING NUCLEAR PROTEIN"/>
    <property type="match status" value="1"/>
</dbReference>
<comment type="caution">
    <text evidence="9">The sequence shown here is derived from an EMBL/GenBank/DDBJ whole genome shotgun (WGS) entry which is preliminary data.</text>
</comment>
<name>A0A6B3LL31_9BACT</name>
<dbReference type="EC" id="5.2.1.8" evidence="6"/>
<evidence type="ECO:0000313" key="10">
    <source>
        <dbReference type="Proteomes" id="UP000474777"/>
    </source>
</evidence>
<evidence type="ECO:0000256" key="2">
    <source>
        <dbReference type="ARBA" id="ARBA00006577"/>
    </source>
</evidence>
<feature type="signal peptide" evidence="7">
    <location>
        <begin position="1"/>
        <end position="34"/>
    </location>
</feature>
<keyword evidence="7" id="KW-0732">Signal</keyword>